<evidence type="ECO:0000256" key="2">
    <source>
        <dbReference type="SAM" id="Phobius"/>
    </source>
</evidence>
<accession>A0A3R5U6S8</accession>
<feature type="transmembrane region" description="Helical" evidence="2">
    <location>
        <begin position="187"/>
        <end position="205"/>
    </location>
</feature>
<dbReference type="InterPro" id="IPR032816">
    <property type="entry name" value="VTT_dom"/>
</dbReference>
<keyword evidence="2" id="KW-0812">Transmembrane</keyword>
<dbReference type="InterPro" id="IPR051311">
    <property type="entry name" value="DedA_domain"/>
</dbReference>
<dbReference type="InterPro" id="IPR036938">
    <property type="entry name" value="PAP2/HPO_sf"/>
</dbReference>
<gene>
    <name evidence="4" type="ORF">C1I91_17950</name>
</gene>
<sequence>MKSNNITNTYIIGGDKVEFIFNLFNDYGYIILFLSLTLELIAFPLPGEIMMTYCGFLIYESKMNLYGSLISASMGVVFGITLAYIIGSKLGVDFINKYFSYFHINKNTLEKPSNWFNSYGNNLLLFAYFIPGVRHITGYFSGISKVSFKKFAINAYLGAILWTFTFISLGMFLGPNWEKLDSYISKYTPYIFILILIIISAVYSYKNKGFRLIKFSFKALNNSLIYIYSFTKSKQVLNIMNLAFIGIFALIIGIIQDYITSDSTHCNFIATYYIKGIFNNHLTKFIPIFRLLTSYLFIIPLIVLFSIIIIRKSSSPTLDLQFLFTTIVGGEVLCSLLNNIFKSLRPASELYNSSYTLPSHEGIMSIVVYGYLTYLLLDTIRNPAGSVLLCSLALLICTFCGIGSLLSTVDRLSDILSGYVFGLVWLTINIVLLKIYKIINCDDSLSLA</sequence>
<dbReference type="EMBL" id="CP025746">
    <property type="protein sequence ID" value="QAA33379.1"/>
    <property type="molecule type" value="Genomic_DNA"/>
</dbReference>
<protein>
    <submittedName>
        <fullName evidence="4">Membrane-associated protein</fullName>
    </submittedName>
</protein>
<evidence type="ECO:0000259" key="3">
    <source>
        <dbReference type="Pfam" id="PF09335"/>
    </source>
</evidence>
<feature type="domain" description="VTT" evidence="3">
    <location>
        <begin position="45"/>
        <end position="170"/>
    </location>
</feature>
<keyword evidence="5" id="KW-1185">Reference proteome</keyword>
<organism evidence="4 5">
    <name type="scientific">Clostridium manihotivorum</name>
    <dbReference type="NCBI Taxonomy" id="2320868"/>
    <lineage>
        <taxon>Bacteria</taxon>
        <taxon>Bacillati</taxon>
        <taxon>Bacillota</taxon>
        <taxon>Clostridia</taxon>
        <taxon>Eubacteriales</taxon>
        <taxon>Clostridiaceae</taxon>
        <taxon>Clostridium</taxon>
    </lineage>
</organism>
<feature type="transmembrane region" description="Helical" evidence="2">
    <location>
        <begin position="384"/>
        <end position="406"/>
    </location>
</feature>
<evidence type="ECO:0000256" key="1">
    <source>
        <dbReference type="ARBA" id="ARBA00010792"/>
    </source>
</evidence>
<keyword evidence="2" id="KW-1133">Transmembrane helix</keyword>
<feature type="transmembrane region" description="Helical" evidence="2">
    <location>
        <begin position="418"/>
        <end position="436"/>
    </location>
</feature>
<feature type="transmembrane region" description="Helical" evidence="2">
    <location>
        <begin position="322"/>
        <end position="341"/>
    </location>
</feature>
<feature type="transmembrane region" description="Helical" evidence="2">
    <location>
        <begin position="288"/>
        <end position="310"/>
    </location>
</feature>
<reference evidence="4 5" key="1">
    <citation type="submission" date="2018-01" db="EMBL/GenBank/DDBJ databases">
        <title>Genome Sequencing and Assembly of Anaerobacter polyendosporus strain CT4.</title>
        <authorList>
            <person name="Tachaapaikoon C."/>
            <person name="Sutheeworapong S."/>
            <person name="Jenjaroenpun P."/>
            <person name="Wongsurawat T."/>
            <person name="Nookeaw I."/>
            <person name="Cheawchanlertfa P."/>
            <person name="Kosugi A."/>
            <person name="Cheevadhanarak S."/>
            <person name="Ratanakhanokchai K."/>
        </authorList>
    </citation>
    <scope>NUCLEOTIDE SEQUENCE [LARGE SCALE GENOMIC DNA]</scope>
    <source>
        <strain evidence="4 5">CT4</strain>
    </source>
</reference>
<feature type="transmembrane region" description="Helical" evidence="2">
    <location>
        <begin position="155"/>
        <end position="175"/>
    </location>
</feature>
<name>A0A3R5U6S8_9CLOT</name>
<evidence type="ECO:0000313" key="5">
    <source>
        <dbReference type="Proteomes" id="UP000286268"/>
    </source>
</evidence>
<dbReference type="KEGG" id="cmah:C1I91_17950"/>
<feature type="transmembrane region" description="Helical" evidence="2">
    <location>
        <begin position="361"/>
        <end position="377"/>
    </location>
</feature>
<dbReference type="SUPFAM" id="SSF48317">
    <property type="entry name" value="Acid phosphatase/Vanadium-dependent haloperoxidase"/>
    <property type="match status" value="1"/>
</dbReference>
<dbReference type="AlphaFoldDB" id="A0A3R5U6S8"/>
<proteinExistence type="inferred from homology"/>
<dbReference type="Proteomes" id="UP000286268">
    <property type="component" value="Chromosome"/>
</dbReference>
<keyword evidence="2" id="KW-0472">Membrane</keyword>
<feature type="transmembrane region" description="Helical" evidence="2">
    <location>
        <begin position="65"/>
        <end position="86"/>
    </location>
</feature>
<dbReference type="Pfam" id="PF09335">
    <property type="entry name" value="VTT_dom"/>
    <property type="match status" value="1"/>
</dbReference>
<feature type="transmembrane region" description="Helical" evidence="2">
    <location>
        <begin position="236"/>
        <end position="255"/>
    </location>
</feature>
<dbReference type="PANTHER" id="PTHR42709">
    <property type="entry name" value="ALKALINE PHOSPHATASE LIKE PROTEIN"/>
    <property type="match status" value="1"/>
</dbReference>
<comment type="similarity">
    <text evidence="1">Belongs to the DedA family.</text>
</comment>
<dbReference type="OrthoDB" id="9782291at2"/>
<evidence type="ECO:0000313" key="4">
    <source>
        <dbReference type="EMBL" id="QAA33379.1"/>
    </source>
</evidence>
<dbReference type="GO" id="GO:0005886">
    <property type="term" value="C:plasma membrane"/>
    <property type="evidence" value="ECO:0007669"/>
    <property type="project" value="TreeGrafter"/>
</dbReference>
<feature type="transmembrane region" description="Helical" evidence="2">
    <location>
        <begin position="27"/>
        <end position="45"/>
    </location>
</feature>
<dbReference type="PANTHER" id="PTHR42709:SF9">
    <property type="entry name" value="ALKALINE PHOSPHATASE LIKE PROTEIN"/>
    <property type="match status" value="1"/>
</dbReference>